<comment type="caution">
    <text evidence="2">The sequence shown here is derived from an EMBL/GenBank/DDBJ whole genome shotgun (WGS) entry which is preliminary data.</text>
</comment>
<evidence type="ECO:0000256" key="1">
    <source>
        <dbReference type="SAM" id="MobiDB-lite"/>
    </source>
</evidence>
<organism evidence="2 3">
    <name type="scientific">Diplodia seriata</name>
    <dbReference type="NCBI Taxonomy" id="420778"/>
    <lineage>
        <taxon>Eukaryota</taxon>
        <taxon>Fungi</taxon>
        <taxon>Dikarya</taxon>
        <taxon>Ascomycota</taxon>
        <taxon>Pezizomycotina</taxon>
        <taxon>Dothideomycetes</taxon>
        <taxon>Dothideomycetes incertae sedis</taxon>
        <taxon>Botryosphaeriales</taxon>
        <taxon>Botryosphaeriaceae</taxon>
        <taxon>Diplodia</taxon>
    </lineage>
</organism>
<protein>
    <submittedName>
        <fullName evidence="2">Uncharacterized protein</fullName>
    </submittedName>
</protein>
<feature type="compositionally biased region" description="Basic and acidic residues" evidence="1">
    <location>
        <begin position="14"/>
        <end position="23"/>
    </location>
</feature>
<dbReference type="Proteomes" id="UP001430584">
    <property type="component" value="Unassembled WGS sequence"/>
</dbReference>
<feature type="region of interest" description="Disordered" evidence="1">
    <location>
        <begin position="1"/>
        <end position="23"/>
    </location>
</feature>
<dbReference type="RefSeq" id="XP_066627896.1">
    <property type="nucleotide sequence ID" value="XM_066781613.1"/>
</dbReference>
<evidence type="ECO:0000313" key="2">
    <source>
        <dbReference type="EMBL" id="KAL0253252.1"/>
    </source>
</evidence>
<reference evidence="2 3" key="1">
    <citation type="submission" date="2024-02" db="EMBL/GenBank/DDBJ databases">
        <title>De novo assembly and annotation of 12 fungi associated with fruit tree decline syndrome in Ontario, Canada.</title>
        <authorList>
            <person name="Sulman M."/>
            <person name="Ellouze W."/>
            <person name="Ilyukhin E."/>
        </authorList>
    </citation>
    <scope>NUCLEOTIDE SEQUENCE [LARGE SCALE GENOMIC DNA]</scope>
    <source>
        <strain evidence="2 3">FDS-637</strain>
    </source>
</reference>
<sequence length="265" mass="29823">MGSKAGTYVNHGKHGNEKDNFEKLTPRVPVQVESGAQIRLGKDPMSYTYKEKQIMCVPAIWALVIEPLDAAHDQKKQANTMAEQNLLKPLRVRFICKTPNDGMPKKDPEGRENPNIPYRQVIIKPVPDNKVIGWVDRDIGILQPGEDNFFTYNKLLGYPHARIEHGRDNYSILLEDYGLLDGTSARTGAPNPGSGVGEHDLRWTKLEPRTKYKVRSGMQLKFGEHLISPDKQTVTNGLIWEAIIEQVDEEREAEILAAAEKRTGS</sequence>
<name>A0ABR3BY77_9PEZI</name>
<dbReference type="EMBL" id="JAJVCZ030000012">
    <property type="protein sequence ID" value="KAL0253252.1"/>
    <property type="molecule type" value="Genomic_DNA"/>
</dbReference>
<dbReference type="GeneID" id="92014309"/>
<evidence type="ECO:0000313" key="3">
    <source>
        <dbReference type="Proteomes" id="UP001430584"/>
    </source>
</evidence>
<gene>
    <name evidence="2" type="ORF">SLS55_010224</name>
</gene>
<proteinExistence type="predicted"/>
<accession>A0ABR3BY77</accession>
<keyword evidence="3" id="KW-1185">Reference proteome</keyword>